<dbReference type="GO" id="GO:0016556">
    <property type="term" value="P:mRNA modification"/>
    <property type="evidence" value="ECO:0007669"/>
    <property type="project" value="InterPro"/>
</dbReference>
<keyword evidence="9" id="KW-0067">ATP-binding</keyword>
<evidence type="ECO:0000313" key="17">
    <source>
        <dbReference type="Proteomes" id="UP000203966"/>
    </source>
</evidence>
<evidence type="ECO:0000259" key="13">
    <source>
        <dbReference type="PROSITE" id="PS50507"/>
    </source>
</evidence>
<dbReference type="Proteomes" id="UP000203966">
    <property type="component" value="Segment"/>
</dbReference>
<dbReference type="GeneID" id="26426307"/>
<dbReference type="GO" id="GO:0003724">
    <property type="term" value="F:RNA helicase activity"/>
    <property type="evidence" value="ECO:0007669"/>
    <property type="project" value="UniProtKB-EC"/>
</dbReference>
<keyword evidence="4 16" id="KW-0696">RNA-directed RNA polymerase</keyword>
<dbReference type="InterPro" id="IPR007094">
    <property type="entry name" value="RNA-dir_pol_PSvirus"/>
</dbReference>
<protein>
    <recommendedName>
        <fullName evidence="3">RNA replication protein</fullName>
        <ecNumber evidence="1">2.7.7.48</ecNumber>
        <ecNumber evidence="2">3.6.4.13</ecNumber>
    </recommendedName>
</protein>
<evidence type="ECO:0000256" key="12">
    <source>
        <dbReference type="SAM" id="MobiDB-lite"/>
    </source>
</evidence>
<dbReference type="GO" id="GO:0006351">
    <property type="term" value="P:DNA-templated transcription"/>
    <property type="evidence" value="ECO:0007669"/>
    <property type="project" value="InterPro"/>
</dbReference>
<evidence type="ECO:0000256" key="7">
    <source>
        <dbReference type="ARBA" id="ARBA00022741"/>
    </source>
</evidence>
<dbReference type="InterPro" id="IPR027351">
    <property type="entry name" value="(+)RNA_virus_helicase_core_dom"/>
</dbReference>
<dbReference type="Pfam" id="PF01660">
    <property type="entry name" value="Vmethyltransf"/>
    <property type="match status" value="1"/>
</dbReference>
<evidence type="ECO:0000256" key="11">
    <source>
        <dbReference type="ARBA" id="ARBA00025585"/>
    </source>
</evidence>
<sequence>MAKVRAALERIRDPSVQTALSEAAYTHMRPVLKEALVNCPYALTDAEADSLENLGITINPSATQTHTHAACKAIENRMLEVVGSHLPKEACTMLFLKRSKLRYMRRAAALKDTFVNKDVEPKDLFRYDSDTIRSKLQGIEHSIAYISDTLHFMSRQELVQLFVDSPNLETLLATVVLPVEALHRRTTLYPTLYSVNYSAKGFEYIPGNHGGGAYFHPYSTLEWLKVRQIHAYDYYALDPQITLTFQMVESLGANHLFIIRRADMKTPAMRTFCRDSLVTLPKVFCPDSMNANRPLEKKRAMQLMLYCKSVKQVTERDIYAKIRQLIPTQELELYEPDEIVHLANYFYFMAHLDSITCFEDLLSNNVWRRLTLPIRTKFRQLVEFFKGKSDFNKLLQALKWETFTYSLEPEDYSEKFSSHRAREFAEMTDTTVGKAAETLRYVARHPEVVQPEDFASQPIPDPLENCSHYIQIDPATPKLDADASPHALSAETPPATAQLQLLPSNAGLCTGVPPTHHSDWQVATMEYLMEQAGGVTSDGRTRTIFHKPTPAAHTLGTTPTTADWPEILDDIAASLPAQPDLCILEAFHTSRPGPLLPDVPLWAAQKSTVLCFGDVTWLFPCPHETTTRNGDHFTLENTHLGPHAPKIDNCGLRSVVAHFITVGAPASHVEAPKISNATSNEELSPSHPPPPANPPAPAPAAHRTVNNNVAPADQSKPVPWASWVPLLKNHGFDGDQEQLHPDGQLILPIQDVHKLPHAAYPSEVPIALQETLNNIKRYPVTIKLDKHRASSYASDIKNNRTGRLLLQMDQKWKSSFAYKMQHEDHEVVGTIIHGCAGSGKSYSVQKWMRTLKEDQNVITVVTPTVLLRNDWHTKLPILTADTFKTFEKAIVQPCNPVVVFDDYTKLPPGMIEAMVMHHRNISFIILTGDSRQSTYHELNDEAYISALPEAVEVFSPYCEFYLNATHRNVRDLANKLGVYSERPGKCKINFTSCHLHGSKIPILVPSTFKKNAMAEMGHNSMTYAGCQGLTAAKVQIVLDNHTSHCSERVIYTCLSRAVDGIHFINTGPTSGDYWEKLGSTPYLKAFIDAYRDERTEVYNSQPADDSPTEPDAPITHFPMAPKPLLEPLVAELPVKEDREIYSTTHGYSNAIQTDDGVVQLFQHQQAKDETLYWATIETRLAISTPEANLREFNLKRDVGDILFLNYAKLMGLPAEPVPFEERLWEISAAEVRNTYLSKAVGNLVNAAARQSPDFPVNRIALFLKSQWVKKVEKLGAIKVKSGQTIAAFMQETVMLYGTMARYLRKMRQRFQPDNIFINCETTPEDLDRFIKTKWNFKRPAHTNDFTAFDQSQDGAMLQFEVIKAKFFNVPPEIIEGYIFIKLNAAIFLGTLGIMRLSGEGPTFDANTECSIAYNATRFHIQPDTAQVYAGDDMALDRISIEKETFHTLERQLKLTSKPLFPTQTKGDYAEFCGWVLTPDGLIKQPLKMHASIMLQKKIQNISQSARSYALDLRYAYKMGDTLQEHLTEEEANYHQESVRQMHLLHQQDVLARGSASPPKDTGHEGTSTRTQKRNQVKRRAKVRVATIAEAT</sequence>
<reference evidence="16 17" key="1">
    <citation type="journal article" date="2016" name="Arch. Virol.">
        <title>Complete genome sequence of a strain of Actinidia virus X detected in Ribes nigrum cv. Baldwin showing unusual symptoms.</title>
        <authorList>
            <person name="James D."/>
            <person name="Phelan J."/>
        </authorList>
    </citation>
    <scope>NUCLEOTIDE SEQUENCE [LARGE SCALE GENOMIC DNA]</scope>
    <source>
        <strain evidence="16 17">RV-3124</strain>
    </source>
</reference>
<evidence type="ECO:0000256" key="6">
    <source>
        <dbReference type="ARBA" id="ARBA00022695"/>
    </source>
</evidence>
<dbReference type="CDD" id="cd23246">
    <property type="entry name" value="Alphaflexiviridae_RdRp"/>
    <property type="match status" value="1"/>
</dbReference>
<feature type="compositionally biased region" description="Pro residues" evidence="12">
    <location>
        <begin position="686"/>
        <end position="698"/>
    </location>
</feature>
<dbReference type="GO" id="GO:0016787">
    <property type="term" value="F:hydrolase activity"/>
    <property type="evidence" value="ECO:0007669"/>
    <property type="project" value="UniProtKB-KW"/>
</dbReference>
<dbReference type="GO" id="GO:0006396">
    <property type="term" value="P:RNA processing"/>
    <property type="evidence" value="ECO:0007669"/>
    <property type="project" value="InterPro"/>
</dbReference>
<feature type="domain" description="RdRp catalytic" evidence="13">
    <location>
        <begin position="1338"/>
        <end position="1445"/>
    </location>
</feature>
<accession>A0A0S2ZX87</accession>
<dbReference type="InterPro" id="IPR027417">
    <property type="entry name" value="P-loop_NTPase"/>
</dbReference>
<dbReference type="PROSITE" id="PS51743">
    <property type="entry name" value="ALPHAVIRUS_MT"/>
    <property type="match status" value="1"/>
</dbReference>
<evidence type="ECO:0000256" key="9">
    <source>
        <dbReference type="ARBA" id="ARBA00022840"/>
    </source>
</evidence>
<evidence type="ECO:0000259" key="15">
    <source>
        <dbReference type="PROSITE" id="PS51743"/>
    </source>
</evidence>
<feature type="domain" description="(+)RNA virus helicase C-terminal" evidence="14">
    <location>
        <begin position="794"/>
        <end position="1098"/>
    </location>
</feature>
<proteinExistence type="predicted"/>
<organism evidence="16 17">
    <name type="scientific">Plantain virus X</name>
    <dbReference type="NCBI Taxonomy" id="1331744"/>
    <lineage>
        <taxon>Viruses</taxon>
        <taxon>Riboviria</taxon>
        <taxon>Orthornavirae</taxon>
        <taxon>Kitrinoviricota</taxon>
        <taxon>Alsuviricetes</taxon>
        <taxon>Tymovirales</taxon>
        <taxon>Alphaflexiviridae</taxon>
        <taxon>Potexvirus</taxon>
        <taxon>Potexvirus ecsplantagonis</taxon>
    </lineage>
</organism>
<dbReference type="InterPro" id="IPR043502">
    <property type="entry name" value="DNA/RNA_pol_sf"/>
</dbReference>
<dbReference type="Gene3D" id="3.40.50.300">
    <property type="entry name" value="P-loop containing nucleotide triphosphate hydrolases"/>
    <property type="match status" value="1"/>
</dbReference>
<dbReference type="EC" id="2.7.7.48" evidence="1"/>
<dbReference type="EMBL" id="KR872420">
    <property type="protein sequence ID" value="ALQ43526.1"/>
    <property type="molecule type" value="Genomic_RNA"/>
</dbReference>
<dbReference type="SUPFAM" id="SSF56672">
    <property type="entry name" value="DNA/RNA polymerases"/>
    <property type="match status" value="1"/>
</dbReference>
<feature type="domain" description="Alphavirus-like MT" evidence="15">
    <location>
        <begin position="59"/>
        <end position="224"/>
    </location>
</feature>
<dbReference type="PROSITE" id="PS50507">
    <property type="entry name" value="RDRP_SSRNA_POS"/>
    <property type="match status" value="1"/>
</dbReference>
<keyword evidence="6" id="KW-0548">Nucleotidyltransferase</keyword>
<evidence type="ECO:0000256" key="10">
    <source>
        <dbReference type="ARBA" id="ARBA00022953"/>
    </source>
</evidence>
<evidence type="ECO:0000256" key="2">
    <source>
        <dbReference type="ARBA" id="ARBA00012552"/>
    </source>
</evidence>
<keyword evidence="8" id="KW-0378">Hydrolase</keyword>
<dbReference type="InterPro" id="IPR001788">
    <property type="entry name" value="RNA-dep_RNA_pol_alsuvir"/>
</dbReference>
<name>A0A0S2ZX87_9VIRU</name>
<feature type="region of interest" description="Disordered" evidence="12">
    <location>
        <begin position="677"/>
        <end position="703"/>
    </location>
</feature>
<keyword evidence="10" id="KW-0693">Viral RNA replication</keyword>
<dbReference type="Pfam" id="PF00978">
    <property type="entry name" value="RdRP_2"/>
    <property type="match status" value="1"/>
</dbReference>
<dbReference type="InterPro" id="IPR002588">
    <property type="entry name" value="Alphavirus-like_MT_dom"/>
</dbReference>
<evidence type="ECO:0000259" key="14">
    <source>
        <dbReference type="PROSITE" id="PS51657"/>
    </source>
</evidence>
<keyword evidence="17" id="KW-1185">Reference proteome</keyword>
<feature type="region of interest" description="Disordered" evidence="12">
    <location>
        <begin position="1551"/>
        <end position="1591"/>
    </location>
</feature>
<dbReference type="GO" id="GO:0003723">
    <property type="term" value="F:RNA binding"/>
    <property type="evidence" value="ECO:0007669"/>
    <property type="project" value="InterPro"/>
</dbReference>
<dbReference type="GO" id="GO:0008174">
    <property type="term" value="F:mRNA methyltransferase activity"/>
    <property type="evidence" value="ECO:0007669"/>
    <property type="project" value="UniProtKB-UniRule"/>
</dbReference>
<feature type="compositionally biased region" description="Basic residues" evidence="12">
    <location>
        <begin position="1570"/>
        <end position="1582"/>
    </location>
</feature>
<evidence type="ECO:0000256" key="5">
    <source>
        <dbReference type="ARBA" id="ARBA00022679"/>
    </source>
</evidence>
<evidence type="ECO:0000256" key="4">
    <source>
        <dbReference type="ARBA" id="ARBA00022484"/>
    </source>
</evidence>
<keyword evidence="7" id="KW-0547">Nucleotide-binding</keyword>
<evidence type="ECO:0000313" key="16">
    <source>
        <dbReference type="EMBL" id="ALQ43526.1"/>
    </source>
</evidence>
<dbReference type="EC" id="3.6.4.13" evidence="2"/>
<evidence type="ECO:0000256" key="8">
    <source>
        <dbReference type="ARBA" id="ARBA00022801"/>
    </source>
</evidence>
<dbReference type="GO" id="GO:0005524">
    <property type="term" value="F:ATP binding"/>
    <property type="evidence" value="ECO:0007669"/>
    <property type="project" value="UniProtKB-KW"/>
</dbReference>
<dbReference type="SUPFAM" id="SSF52540">
    <property type="entry name" value="P-loop containing nucleoside triphosphate hydrolases"/>
    <property type="match status" value="1"/>
</dbReference>
<evidence type="ECO:0000256" key="3">
    <source>
        <dbReference type="ARBA" id="ARBA00018318"/>
    </source>
</evidence>
<dbReference type="RefSeq" id="YP_009186834.1">
    <property type="nucleotide sequence ID" value="NC_028649.1"/>
</dbReference>
<dbReference type="GO" id="GO:0003968">
    <property type="term" value="F:RNA-directed RNA polymerase activity"/>
    <property type="evidence" value="ECO:0007669"/>
    <property type="project" value="UniProtKB-KW"/>
</dbReference>
<comment type="function">
    <text evidence="11">RNA replication. The central part of this protein possibly functions as an ATP-binding helicase.</text>
</comment>
<keyword evidence="5" id="KW-0808">Transferase</keyword>
<dbReference type="KEGG" id="vg:26426307"/>
<evidence type="ECO:0000256" key="1">
    <source>
        <dbReference type="ARBA" id="ARBA00012494"/>
    </source>
</evidence>
<dbReference type="PROSITE" id="PS51657">
    <property type="entry name" value="PSRV_HELICASE"/>
    <property type="match status" value="1"/>
</dbReference>
<dbReference type="GO" id="GO:0039694">
    <property type="term" value="P:viral RNA genome replication"/>
    <property type="evidence" value="ECO:0007669"/>
    <property type="project" value="InterPro"/>
</dbReference>
<dbReference type="Pfam" id="PF01443">
    <property type="entry name" value="Viral_helicase1"/>
    <property type="match status" value="1"/>
</dbReference>